<evidence type="ECO:0000259" key="1">
    <source>
        <dbReference type="Pfam" id="PF00534"/>
    </source>
</evidence>
<dbReference type="Proteomes" id="UP000177281">
    <property type="component" value="Unassembled WGS sequence"/>
</dbReference>
<protein>
    <recommendedName>
        <fullName evidence="5">Glycosyl transferase family 1</fullName>
    </recommendedName>
</protein>
<evidence type="ECO:0000313" key="4">
    <source>
        <dbReference type="Proteomes" id="UP000177281"/>
    </source>
</evidence>
<dbReference type="CDD" id="cd03801">
    <property type="entry name" value="GT4_PimA-like"/>
    <property type="match status" value="1"/>
</dbReference>
<dbReference type="SUPFAM" id="SSF53756">
    <property type="entry name" value="UDP-Glycosyltransferase/glycogen phosphorylase"/>
    <property type="match status" value="1"/>
</dbReference>
<dbReference type="InterPro" id="IPR028098">
    <property type="entry name" value="Glyco_trans_4-like_N"/>
</dbReference>
<dbReference type="PANTHER" id="PTHR12526:SF636">
    <property type="entry name" value="BLL3647 PROTEIN"/>
    <property type="match status" value="1"/>
</dbReference>
<dbReference type="Pfam" id="PF13439">
    <property type="entry name" value="Glyco_transf_4"/>
    <property type="match status" value="1"/>
</dbReference>
<dbReference type="STRING" id="1817841.A3B10_00220"/>
<accession>A0A1F5PXD9</accession>
<dbReference type="Gene3D" id="3.40.50.2000">
    <property type="entry name" value="Glycogen Phosphorylase B"/>
    <property type="match status" value="2"/>
</dbReference>
<dbReference type="AlphaFoldDB" id="A0A1F5PXD9"/>
<comment type="caution">
    <text evidence="3">The sequence shown here is derived from an EMBL/GenBank/DDBJ whole genome shotgun (WGS) entry which is preliminary data.</text>
</comment>
<dbReference type="EMBL" id="MFFB01000013">
    <property type="protein sequence ID" value="OGE94573.1"/>
    <property type="molecule type" value="Genomic_DNA"/>
</dbReference>
<organism evidence="3 4">
    <name type="scientific">Candidatus Doudnabacteria bacterium RIFCSPLOWO2_01_FULL_44_21</name>
    <dbReference type="NCBI Taxonomy" id="1817841"/>
    <lineage>
        <taxon>Bacteria</taxon>
        <taxon>Candidatus Doudnaibacteriota</taxon>
    </lineage>
</organism>
<evidence type="ECO:0008006" key="5">
    <source>
        <dbReference type="Google" id="ProtNLM"/>
    </source>
</evidence>
<dbReference type="PANTHER" id="PTHR12526">
    <property type="entry name" value="GLYCOSYLTRANSFERASE"/>
    <property type="match status" value="1"/>
</dbReference>
<name>A0A1F5PXD9_9BACT</name>
<feature type="domain" description="Glycosyl transferase family 1" evidence="1">
    <location>
        <begin position="214"/>
        <end position="368"/>
    </location>
</feature>
<feature type="domain" description="Glycosyltransferase subfamily 4-like N-terminal" evidence="2">
    <location>
        <begin position="30"/>
        <end position="197"/>
    </location>
</feature>
<gene>
    <name evidence="3" type="ORF">A3B10_00220</name>
</gene>
<reference evidence="3 4" key="1">
    <citation type="journal article" date="2016" name="Nat. Commun.">
        <title>Thousands of microbial genomes shed light on interconnected biogeochemical processes in an aquifer system.</title>
        <authorList>
            <person name="Anantharaman K."/>
            <person name="Brown C.T."/>
            <person name="Hug L.A."/>
            <person name="Sharon I."/>
            <person name="Castelle C.J."/>
            <person name="Probst A.J."/>
            <person name="Thomas B.C."/>
            <person name="Singh A."/>
            <person name="Wilkins M.J."/>
            <person name="Karaoz U."/>
            <person name="Brodie E.L."/>
            <person name="Williams K.H."/>
            <person name="Hubbard S.S."/>
            <person name="Banfield J.F."/>
        </authorList>
    </citation>
    <scope>NUCLEOTIDE SEQUENCE [LARGE SCALE GENOMIC DNA]</scope>
</reference>
<dbReference type="Pfam" id="PF00534">
    <property type="entry name" value="Glycos_transf_1"/>
    <property type="match status" value="1"/>
</dbReference>
<sequence>MKRKPTVCVIKSRKYPLEEKNIVDGGTLNAHVIVNELRRNGYNIEVFTRNEGQESTLVEQPGIRVFRVPFLCSASHDVLLRDYEEGKSFVENVISHDAFRPEKYACIHTHHWTSGVGIEQCIPAQTKLIHTPHLLASEKAHHNKLPFPAQVKGAEQALLDRADHVVALSNSEALAAHTTYSCAKGKITLAPNGVDAAFFELLSLDDSVSQSLPVLFIGRRCRQKGIDVLLDATERIIESGVPISLRLVGGPYGESEFDDFFEARVGKAPLADIIEQTGEVSYDRIPALLGGSSVYVQPSRYESQGVALLEAMAAGRIVVASDLPAIREYIRHGENGLLVDPENPQALADTLRGVLINLQQAVPLAHAARNTVKIYTWHRMLQAVLPLFDSS</sequence>
<dbReference type="GO" id="GO:0016757">
    <property type="term" value="F:glycosyltransferase activity"/>
    <property type="evidence" value="ECO:0007669"/>
    <property type="project" value="InterPro"/>
</dbReference>
<dbReference type="InterPro" id="IPR001296">
    <property type="entry name" value="Glyco_trans_1"/>
</dbReference>
<evidence type="ECO:0000259" key="2">
    <source>
        <dbReference type="Pfam" id="PF13439"/>
    </source>
</evidence>
<proteinExistence type="predicted"/>
<evidence type="ECO:0000313" key="3">
    <source>
        <dbReference type="EMBL" id="OGE94573.1"/>
    </source>
</evidence>